<evidence type="ECO:0000313" key="2">
    <source>
        <dbReference type="Proteomes" id="UP000248329"/>
    </source>
</evidence>
<accession>A0AC61KZT9</accession>
<dbReference type="EMBL" id="PQXF01000040">
    <property type="protein sequence ID" value="PXF58206.1"/>
    <property type="molecule type" value="Genomic_DNA"/>
</dbReference>
<organism evidence="1 2">
    <name type="scientific">Candidatus Methanogaster sp</name>
    <dbReference type="NCBI Taxonomy" id="3386292"/>
    <lineage>
        <taxon>Archaea</taxon>
        <taxon>Methanobacteriati</taxon>
        <taxon>Methanobacteriota</taxon>
        <taxon>Stenosarchaea group</taxon>
        <taxon>Methanomicrobia</taxon>
        <taxon>Methanosarcinales</taxon>
        <taxon>ANME-2 cluster</taxon>
        <taxon>Candidatus Methanogasteraceae</taxon>
        <taxon>Candidatus Methanogaster</taxon>
    </lineage>
</organism>
<sequence length="75" mass="8685">MKNRLKVFRAMYDLTQEDLADKLGVTRQTINAIEKQRYNPSLELAFKLADFFGVAIEELFIREHGRDLAEPEAAQ</sequence>
<proteinExistence type="predicted"/>
<protein>
    <submittedName>
        <fullName evidence="1">Transcriptional regulator</fullName>
    </submittedName>
</protein>
<name>A0AC61KZT9_9EURY</name>
<evidence type="ECO:0000313" key="1">
    <source>
        <dbReference type="EMBL" id="PXF58206.1"/>
    </source>
</evidence>
<dbReference type="Proteomes" id="UP000248329">
    <property type="component" value="Unassembled WGS sequence"/>
</dbReference>
<gene>
    <name evidence="1" type="ORF">C4B59_13755</name>
</gene>
<reference evidence="1" key="1">
    <citation type="submission" date="2018-01" db="EMBL/GenBank/DDBJ databases">
        <authorList>
            <person name="Krukenberg V."/>
        </authorList>
    </citation>
    <scope>NUCLEOTIDE SEQUENCE</scope>
    <source>
        <strain evidence="1">E20ANME2</strain>
    </source>
</reference>
<comment type="caution">
    <text evidence="1">The sequence shown here is derived from an EMBL/GenBank/DDBJ whole genome shotgun (WGS) entry which is preliminary data.</text>
</comment>